<dbReference type="RefSeq" id="WP_087456841.1">
    <property type="nucleotide sequence ID" value="NZ_CP021434.1"/>
</dbReference>
<evidence type="ECO:0000256" key="1">
    <source>
        <dbReference type="ARBA" id="ARBA00004141"/>
    </source>
</evidence>
<feature type="transmembrane region" description="Helical" evidence="8">
    <location>
        <begin position="190"/>
        <end position="207"/>
    </location>
</feature>
<feature type="transmembrane region" description="Helical" evidence="8">
    <location>
        <begin position="271"/>
        <end position="290"/>
    </location>
</feature>
<name>A0A1Y0ILQ3_9BACL</name>
<evidence type="ECO:0000256" key="3">
    <source>
        <dbReference type="ARBA" id="ARBA00022448"/>
    </source>
</evidence>
<feature type="transmembrane region" description="Helical" evidence="8">
    <location>
        <begin position="302"/>
        <end position="320"/>
    </location>
</feature>
<keyword evidence="6 8" id="KW-1133">Transmembrane helix</keyword>
<evidence type="ECO:0000256" key="2">
    <source>
        <dbReference type="ARBA" id="ARBA00007998"/>
    </source>
</evidence>
<gene>
    <name evidence="9" type="ORF">CBW65_10925</name>
</gene>
<dbReference type="OrthoDB" id="2957438at2"/>
<evidence type="ECO:0000256" key="4">
    <source>
        <dbReference type="ARBA" id="ARBA00022544"/>
    </source>
</evidence>
<keyword evidence="3" id="KW-0813">Transport</keyword>
<evidence type="ECO:0000313" key="10">
    <source>
        <dbReference type="Proteomes" id="UP000195437"/>
    </source>
</evidence>
<dbReference type="KEGG" id="tum:CBW65_10925"/>
<organism evidence="9 10">
    <name type="scientific">Tumebacillus avium</name>
    <dbReference type="NCBI Taxonomy" id="1903704"/>
    <lineage>
        <taxon>Bacteria</taxon>
        <taxon>Bacillati</taxon>
        <taxon>Bacillota</taxon>
        <taxon>Bacilli</taxon>
        <taxon>Bacillales</taxon>
        <taxon>Alicyclobacillaceae</taxon>
        <taxon>Tumebacillus</taxon>
    </lineage>
</organism>
<evidence type="ECO:0000313" key="9">
    <source>
        <dbReference type="EMBL" id="ARU61461.1"/>
    </source>
</evidence>
<feature type="transmembrane region" description="Helical" evidence="8">
    <location>
        <begin position="219"/>
        <end position="241"/>
    </location>
</feature>
<dbReference type="Gene3D" id="1.20.1740.10">
    <property type="entry name" value="Amino acid/polyamine transporter I"/>
    <property type="match status" value="1"/>
</dbReference>
<keyword evidence="10" id="KW-1185">Reference proteome</keyword>
<feature type="transmembrane region" description="Helical" evidence="8">
    <location>
        <begin position="12"/>
        <end position="30"/>
    </location>
</feature>
<dbReference type="GO" id="GO:0016020">
    <property type="term" value="C:membrane"/>
    <property type="evidence" value="ECO:0007669"/>
    <property type="project" value="UniProtKB-SubCell"/>
</dbReference>
<dbReference type="AlphaFoldDB" id="A0A1Y0ILQ3"/>
<sequence>MDQGSKRKLNNFHVVFLVQNVLIGVNLLSLPHDLIGLGPDMWWYPALLGLVCWLAVLPMIWVCSRYPDDSLFRINEKLLGKWLGSSINLVFILYALGTVAAVAEGYLRLMQTITMPDRTITGPLVFLLIVLVYITESGIKGIARFCIVSFVFTGWLVYYLQWSLVQGDLRHLLPLFQVDAGQMLTSAHRGMPAFLGFELLPFCYPYIREPKKLFRNAGIGIAIAVFFYFSVTLASVAYFSMWQLDHLLYPVLNLFKAVELSFLERVENLGISLWVFLILSTAAGYLWMAAKGVDTMLKKFRKAHLYIGALLVLAMIESPFKPEQRKDLYDDWIPLVGYGVILYPLLILPLVLLRTRKEKDGNEPKEAPEQNAS</sequence>
<feature type="transmembrane region" description="Helical" evidence="8">
    <location>
        <begin position="82"/>
        <end position="107"/>
    </location>
</feature>
<feature type="transmembrane region" description="Helical" evidence="8">
    <location>
        <begin position="119"/>
        <end position="135"/>
    </location>
</feature>
<evidence type="ECO:0000256" key="5">
    <source>
        <dbReference type="ARBA" id="ARBA00022692"/>
    </source>
</evidence>
<dbReference type="Proteomes" id="UP000195437">
    <property type="component" value="Chromosome"/>
</dbReference>
<keyword evidence="4" id="KW-0309">Germination</keyword>
<reference evidence="10" key="1">
    <citation type="submission" date="2017-05" db="EMBL/GenBank/DDBJ databases">
        <authorList>
            <person name="Sung H."/>
        </authorList>
    </citation>
    <scope>NUCLEOTIDE SEQUENCE [LARGE SCALE GENOMIC DNA]</scope>
    <source>
        <strain evidence="10">AR23208</strain>
    </source>
</reference>
<dbReference type="GO" id="GO:0009847">
    <property type="term" value="P:spore germination"/>
    <property type="evidence" value="ECO:0007669"/>
    <property type="project" value="InterPro"/>
</dbReference>
<protein>
    <submittedName>
        <fullName evidence="9">Spore gernimation protein</fullName>
    </submittedName>
</protein>
<dbReference type="PANTHER" id="PTHR34975">
    <property type="entry name" value="SPORE GERMINATION PROTEIN A2"/>
    <property type="match status" value="1"/>
</dbReference>
<feature type="transmembrane region" description="Helical" evidence="8">
    <location>
        <begin position="332"/>
        <end position="353"/>
    </location>
</feature>
<dbReference type="Pfam" id="PF03845">
    <property type="entry name" value="Spore_permease"/>
    <property type="match status" value="1"/>
</dbReference>
<evidence type="ECO:0000256" key="6">
    <source>
        <dbReference type="ARBA" id="ARBA00022989"/>
    </source>
</evidence>
<comment type="similarity">
    <text evidence="2">Belongs to the amino acid-polyamine-organocation (APC) superfamily. Spore germination protein (SGP) (TC 2.A.3.9) family.</text>
</comment>
<dbReference type="InterPro" id="IPR004761">
    <property type="entry name" value="Spore_GerAB"/>
</dbReference>
<keyword evidence="5 8" id="KW-0812">Transmembrane</keyword>
<dbReference type="PANTHER" id="PTHR34975:SF2">
    <property type="entry name" value="SPORE GERMINATION PROTEIN A2"/>
    <property type="match status" value="1"/>
</dbReference>
<accession>A0A1Y0ILQ3</accession>
<feature type="transmembrane region" description="Helical" evidence="8">
    <location>
        <begin position="42"/>
        <end position="62"/>
    </location>
</feature>
<comment type="subcellular location">
    <subcellularLocation>
        <location evidence="1">Membrane</location>
        <topology evidence="1">Multi-pass membrane protein</topology>
    </subcellularLocation>
</comment>
<dbReference type="NCBIfam" id="TIGR00912">
    <property type="entry name" value="2A0309"/>
    <property type="match status" value="1"/>
</dbReference>
<dbReference type="EMBL" id="CP021434">
    <property type="protein sequence ID" value="ARU61461.1"/>
    <property type="molecule type" value="Genomic_DNA"/>
</dbReference>
<keyword evidence="7 8" id="KW-0472">Membrane</keyword>
<proteinExistence type="inferred from homology"/>
<evidence type="ECO:0000256" key="8">
    <source>
        <dbReference type="SAM" id="Phobius"/>
    </source>
</evidence>
<feature type="transmembrane region" description="Helical" evidence="8">
    <location>
        <begin position="142"/>
        <end position="160"/>
    </location>
</feature>
<evidence type="ECO:0000256" key="7">
    <source>
        <dbReference type="ARBA" id="ARBA00023136"/>
    </source>
</evidence>